<organism evidence="3 4">
    <name type="scientific">Tenacibaculum caenipelagi</name>
    <dbReference type="NCBI Taxonomy" id="1325435"/>
    <lineage>
        <taxon>Bacteria</taxon>
        <taxon>Pseudomonadati</taxon>
        <taxon>Bacteroidota</taxon>
        <taxon>Flavobacteriia</taxon>
        <taxon>Flavobacteriales</taxon>
        <taxon>Flavobacteriaceae</taxon>
        <taxon>Tenacibaculum</taxon>
    </lineage>
</organism>
<gene>
    <name evidence="3" type="ORF">DFQ07_1467</name>
</gene>
<dbReference type="RefSeq" id="WP_133535605.1">
    <property type="nucleotide sequence ID" value="NZ_SNYH01000003.1"/>
</dbReference>
<keyword evidence="2" id="KW-0812">Transmembrane</keyword>
<keyword evidence="2" id="KW-0472">Membrane</keyword>
<feature type="transmembrane region" description="Helical" evidence="2">
    <location>
        <begin position="12"/>
        <end position="29"/>
    </location>
</feature>
<dbReference type="AlphaFoldDB" id="A0A4R6TFX8"/>
<feature type="coiled-coil region" evidence="1">
    <location>
        <begin position="60"/>
        <end position="94"/>
    </location>
</feature>
<comment type="caution">
    <text evidence="3">The sequence shown here is derived from an EMBL/GenBank/DDBJ whole genome shotgun (WGS) entry which is preliminary data.</text>
</comment>
<dbReference type="EMBL" id="SNYH01000003">
    <property type="protein sequence ID" value="TDQ27616.1"/>
    <property type="molecule type" value="Genomic_DNA"/>
</dbReference>
<name>A0A4R6TFX8_9FLAO</name>
<protein>
    <submittedName>
        <fullName evidence="3">Uncharacterized protein</fullName>
    </submittedName>
</protein>
<evidence type="ECO:0000256" key="2">
    <source>
        <dbReference type="SAM" id="Phobius"/>
    </source>
</evidence>
<evidence type="ECO:0000313" key="4">
    <source>
        <dbReference type="Proteomes" id="UP000295390"/>
    </source>
</evidence>
<proteinExistence type="predicted"/>
<evidence type="ECO:0000313" key="3">
    <source>
        <dbReference type="EMBL" id="TDQ27616.1"/>
    </source>
</evidence>
<evidence type="ECO:0000256" key="1">
    <source>
        <dbReference type="SAM" id="Coils"/>
    </source>
</evidence>
<sequence>MWLLKLFTLKDLRYVLLIALLGFGAYLFHQNKLLKKENQRMVSNYQTALKLDSLKVALFKVNKEEEIKELLNQNKDLNSLVEKAEIKTKRIEALYYQQQMYVDSVTSKIDVSPIITSIRNNIPELTTWKDSTACLIVSGKLIYRNDSLNVTVDKREFNNETVLIKHKGRRKKVKWLFGLRLGGREIKFTPKASCGTSKVTIIEKE</sequence>
<keyword evidence="2" id="KW-1133">Transmembrane helix</keyword>
<accession>A0A4R6TFX8</accession>
<keyword evidence="1" id="KW-0175">Coiled coil</keyword>
<reference evidence="3 4" key="1">
    <citation type="submission" date="2019-03" db="EMBL/GenBank/DDBJ databases">
        <title>Genomic Encyclopedia of Type Strains, Phase III (KMG-III): the genomes of soil and plant-associated and newly described type strains.</title>
        <authorList>
            <person name="Whitman W."/>
        </authorList>
    </citation>
    <scope>NUCLEOTIDE SEQUENCE [LARGE SCALE GENOMIC DNA]</scope>
    <source>
        <strain evidence="3 4">CECT 8283</strain>
    </source>
</reference>
<dbReference type="Proteomes" id="UP000295390">
    <property type="component" value="Unassembled WGS sequence"/>
</dbReference>
<keyword evidence="4" id="KW-1185">Reference proteome</keyword>